<dbReference type="InterPro" id="IPR005123">
    <property type="entry name" value="Oxoglu/Fe-dep_dioxygenase_dom"/>
</dbReference>
<dbReference type="Gene3D" id="2.60.120.620">
    <property type="entry name" value="q2cbj1_9rhob like domain"/>
    <property type="match status" value="1"/>
</dbReference>
<reference evidence="3" key="1">
    <citation type="journal article" date="2015" name="PLoS Genet.">
        <title>Genome Sequence and Transcriptome Analyses of Chrysochromulina tobin: Metabolic Tools for Enhanced Algal Fitness in the Prominent Order Prymnesiales (Haptophyceae).</title>
        <authorList>
            <person name="Hovde B.T."/>
            <person name="Deodato C.R."/>
            <person name="Hunsperger H.M."/>
            <person name="Ryken S.A."/>
            <person name="Yost W."/>
            <person name="Jha R.K."/>
            <person name="Patterson J."/>
            <person name="Monnat R.J. Jr."/>
            <person name="Barlow S.B."/>
            <person name="Starkenburg S.R."/>
            <person name="Cattolico R.A."/>
        </authorList>
    </citation>
    <scope>NUCLEOTIDE SEQUENCE</scope>
    <source>
        <strain evidence="3">CCMP291</strain>
    </source>
</reference>
<keyword evidence="3" id="KW-1185">Reference proteome</keyword>
<dbReference type="Proteomes" id="UP000037460">
    <property type="component" value="Unassembled WGS sequence"/>
</dbReference>
<gene>
    <name evidence="2" type="ORF">Ctob_003652</name>
</gene>
<name>A0A0M0JBI7_9EUKA</name>
<feature type="domain" description="Fe2OG dioxygenase" evidence="1">
    <location>
        <begin position="38"/>
        <end position="132"/>
    </location>
</feature>
<dbReference type="PROSITE" id="PS51471">
    <property type="entry name" value="FE2OG_OXY"/>
    <property type="match status" value="1"/>
</dbReference>
<evidence type="ECO:0000313" key="3">
    <source>
        <dbReference type="Proteomes" id="UP000037460"/>
    </source>
</evidence>
<sequence length="143" mass="15966">MLVADEPRLLEWLNRRCEETILPTLEAQFGLEASELWLYDTFILKFSGTPGERGLGIHVDDDGLGISFNILLSDPSTFEGGGTRFPPNAHTEDEVVYAPQRGQMLSHYGGLRHASVPCTGGLRYIMVGFLRSRRLVQLGYLPE</sequence>
<evidence type="ECO:0000313" key="2">
    <source>
        <dbReference type="EMBL" id="KOO23578.1"/>
    </source>
</evidence>
<accession>A0A0M0JBI7</accession>
<organism evidence="2 3">
    <name type="scientific">Chrysochromulina tobinii</name>
    <dbReference type="NCBI Taxonomy" id="1460289"/>
    <lineage>
        <taxon>Eukaryota</taxon>
        <taxon>Haptista</taxon>
        <taxon>Haptophyta</taxon>
        <taxon>Prymnesiophyceae</taxon>
        <taxon>Prymnesiales</taxon>
        <taxon>Chrysochromulinaceae</taxon>
        <taxon>Chrysochromulina</taxon>
    </lineage>
</organism>
<proteinExistence type="predicted"/>
<protein>
    <recommendedName>
        <fullName evidence="1">Fe2OG dioxygenase domain-containing protein</fullName>
    </recommendedName>
</protein>
<dbReference type="EMBL" id="JWZX01003177">
    <property type="protein sequence ID" value="KOO23578.1"/>
    <property type="molecule type" value="Genomic_DNA"/>
</dbReference>
<evidence type="ECO:0000259" key="1">
    <source>
        <dbReference type="PROSITE" id="PS51471"/>
    </source>
</evidence>
<dbReference type="AlphaFoldDB" id="A0A0M0JBI7"/>
<dbReference type="SUPFAM" id="SSF51197">
    <property type="entry name" value="Clavaminate synthase-like"/>
    <property type="match status" value="1"/>
</dbReference>
<dbReference type="OrthoDB" id="69177at2759"/>
<comment type="caution">
    <text evidence="2">The sequence shown here is derived from an EMBL/GenBank/DDBJ whole genome shotgun (WGS) entry which is preliminary data.</text>
</comment>